<dbReference type="Proteomes" id="UP000516173">
    <property type="component" value="Chromosome"/>
</dbReference>
<name>A0A7G1KNQ2_9NOCA</name>
<proteinExistence type="predicted"/>
<dbReference type="KEGG" id="nwl:NWFMUON74_26660"/>
<protein>
    <recommendedName>
        <fullName evidence="3">SMI1/KNR4 family protein</fullName>
    </recommendedName>
</protein>
<gene>
    <name evidence="1" type="ORF">NWFMUON74_26660</name>
</gene>
<accession>A0A7G1KNQ2</accession>
<organism evidence="1 2">
    <name type="scientific">Nocardia wallacei</name>
    <dbReference type="NCBI Taxonomy" id="480035"/>
    <lineage>
        <taxon>Bacteria</taxon>
        <taxon>Bacillati</taxon>
        <taxon>Actinomycetota</taxon>
        <taxon>Actinomycetes</taxon>
        <taxon>Mycobacteriales</taxon>
        <taxon>Nocardiaceae</taxon>
        <taxon>Nocardia</taxon>
    </lineage>
</organism>
<dbReference type="EMBL" id="AP023396">
    <property type="protein sequence ID" value="BCK54894.1"/>
    <property type="molecule type" value="Genomic_DNA"/>
</dbReference>
<sequence>MDEISLEAIDPGLGESTALFVAPGVTPPPDLPAPWRPIAVSALPQQRCMAALALWNRPFLDLVPRFAAALRDQLADVRVCKLDDVWVLLYVLAPGVGEPYALWAGWDPATFGETEPPLWDAFPAPVREFLRTVHAGFSRPDRPGACGLLAPRYLDTFGAYIGEPEGLPWWEEAWGGGEDFIPENRLVPITDDGGTLFRCISPDAPGKMVILYEGDIDPRADFGPELDDVLMQRVGPAELIPTTMDPEIARALGYSTEPRPTSLEVHRAVRVWTGDDGPADG</sequence>
<dbReference type="AlphaFoldDB" id="A0A7G1KNQ2"/>
<evidence type="ECO:0000313" key="2">
    <source>
        <dbReference type="Proteomes" id="UP000516173"/>
    </source>
</evidence>
<reference evidence="1 2" key="1">
    <citation type="submission" date="2020-08" db="EMBL/GenBank/DDBJ databases">
        <title>Genome Sequencing of Nocardia wallacei strain FMUON74 and assembly.</title>
        <authorList>
            <person name="Toyokawa M."/>
            <person name="Uesaka K."/>
        </authorList>
    </citation>
    <scope>NUCLEOTIDE SEQUENCE [LARGE SCALE GENOMIC DNA]</scope>
    <source>
        <strain evidence="1 2">FMUON74</strain>
    </source>
</reference>
<evidence type="ECO:0008006" key="3">
    <source>
        <dbReference type="Google" id="ProtNLM"/>
    </source>
</evidence>
<keyword evidence="2" id="KW-1185">Reference proteome</keyword>
<evidence type="ECO:0000313" key="1">
    <source>
        <dbReference type="EMBL" id="BCK54894.1"/>
    </source>
</evidence>